<dbReference type="AlphaFoldDB" id="F2QYT7"/>
<dbReference type="GO" id="GO:0008270">
    <property type="term" value="F:zinc ion binding"/>
    <property type="evidence" value="ECO:0007669"/>
    <property type="project" value="UniProtKB-KW"/>
</dbReference>
<evidence type="ECO:0000256" key="1">
    <source>
        <dbReference type="PROSITE-ProRule" id="PRU00175"/>
    </source>
</evidence>
<dbReference type="CDD" id="cd16464">
    <property type="entry name" value="RING-H2_Pirh2-like"/>
    <property type="match status" value="1"/>
</dbReference>
<keyword evidence="1" id="KW-0863">Zinc-finger</keyword>
<dbReference type="Proteomes" id="UP000006853">
    <property type="component" value="Chromosome 4"/>
</dbReference>
<evidence type="ECO:0000313" key="4">
    <source>
        <dbReference type="Proteomes" id="UP000006853"/>
    </source>
</evidence>
<name>F2QYT7_KOMPC</name>
<dbReference type="InterPro" id="IPR001841">
    <property type="entry name" value="Znf_RING"/>
</dbReference>
<dbReference type="Pfam" id="PF13639">
    <property type="entry name" value="zf-RING_2"/>
    <property type="match status" value="1"/>
</dbReference>
<keyword evidence="4" id="KW-1185">Reference proteome</keyword>
<reference evidence="3 4" key="1">
    <citation type="journal article" date="2011" name="J. Biotechnol.">
        <title>High-quality genome sequence of Pichia pastoris CBS7435.</title>
        <authorList>
            <person name="Kuberl A."/>
            <person name="Schneider J."/>
            <person name="Thallinger G.G."/>
            <person name="Anderl I."/>
            <person name="Wibberg D."/>
            <person name="Hajek T."/>
            <person name="Jaenicke S."/>
            <person name="Brinkrolf K."/>
            <person name="Goesmann A."/>
            <person name="Szczepanowski R."/>
            <person name="Puhler A."/>
            <person name="Schwab H."/>
            <person name="Glieder A."/>
            <person name="Pichler H."/>
        </authorList>
    </citation>
    <scope>NUCLEOTIDE SEQUENCE [LARGE SCALE GENOMIC DNA]</scope>
    <source>
        <strain evidence="4">ATCC 76273 / CBS 7435 / CECT 11047 / NRRL Y-11430 / Wegner 21-1</strain>
    </source>
</reference>
<dbReference type="PROSITE" id="PS50089">
    <property type="entry name" value="ZF_RING_2"/>
    <property type="match status" value="1"/>
</dbReference>
<evidence type="ECO:0000259" key="2">
    <source>
        <dbReference type="PROSITE" id="PS50089"/>
    </source>
</evidence>
<evidence type="ECO:0000313" key="3">
    <source>
        <dbReference type="EMBL" id="CCA40565.1"/>
    </source>
</evidence>
<dbReference type="InterPro" id="IPR032675">
    <property type="entry name" value="LRR_dom_sf"/>
</dbReference>
<keyword evidence="1" id="KW-0862">Zinc</keyword>
<gene>
    <name evidence="3" type="ordered locus">PP7435_Chr4-0397</name>
</gene>
<dbReference type="InterPro" id="IPR013083">
    <property type="entry name" value="Znf_RING/FYVE/PHD"/>
</dbReference>
<organism evidence="3 4">
    <name type="scientific">Komagataella phaffii (strain ATCC 76273 / CBS 7435 / CECT 11047 / NRRL Y-11430 / Wegner 21-1)</name>
    <name type="common">Yeast</name>
    <name type="synonym">Pichia pastoris</name>
    <dbReference type="NCBI Taxonomy" id="981350"/>
    <lineage>
        <taxon>Eukaryota</taxon>
        <taxon>Fungi</taxon>
        <taxon>Dikarya</taxon>
        <taxon>Ascomycota</taxon>
        <taxon>Saccharomycotina</taxon>
        <taxon>Pichiomycetes</taxon>
        <taxon>Pichiales</taxon>
        <taxon>Pichiaceae</taxon>
        <taxon>Komagataella</taxon>
    </lineage>
</organism>
<reference key="2">
    <citation type="submission" date="2011-04" db="EMBL/GenBank/DDBJ databases">
        <title>High-quality genome sequence of Pichia pastoris CBS 7435.</title>
        <authorList>
            <person name="Kueberl A."/>
            <person name="Schneider J."/>
            <person name="Thallinger G.G."/>
            <person name="Anderl I."/>
            <person name="Wibberg D."/>
            <person name="Hajek T."/>
            <person name="Jaenicke S."/>
            <person name="Brinkrolf K."/>
            <person name="Goesmann A."/>
            <person name="Szczepanowski R."/>
            <person name="Puehler A."/>
            <person name="Schwab H."/>
            <person name="Glieder A."/>
            <person name="Pichler H."/>
        </authorList>
    </citation>
    <scope>NUCLEOTIDE SEQUENCE</scope>
    <source>
        <strain>CBS 7435</strain>
    </source>
</reference>
<sequence length="669" mass="75671">MNNLRPDFDALVIDSSFTDDSLVSKLRMMDLSDIEQLKVTNGDLTQFKLPQDIVFPKLTSCYFISNSTRPFYVPRRPDIVTDRDSGKLAEIDVDLATSFPLIEVLTITQCTKLSRVELFHGKDSEKLATLNVSKSFDSFKAFSQFLNQALDHSPNLKDLHGSWFTFKDAHKNVLEISLDKCPQLDVIFFQNIGAFSSVLLHSTATHQVKRLSFQQTTGLKSIQLDPTITIEDSLTIGDYRGETRLQTDISAFTACKSITLSGRSWKVFNFENVKFENLLQLSILRSSPIVNTESQVYVYDKEGEYGKDEALEIQDSIIRTLGHDENFPSLNLLTSEFVQDVDLFVDLLNKLPTLLVSFDVWDKTNTKPFELCKPTKLDRLNIENGQYPLIKISNQDSLDEISINCLPKCASIEISNCSTLSLVEIYSIEEKCSISFKNCPELAEIRLEKVEHIESLDIDESCKYLEELVIENGKPFNMKIPRSVLDNLRLVSLGEIDELSASFSNATTIDIFSESSLKTLELQNTKELKELYVKGFPTTFTMADTTKLEHVTASEGSSVYGHFKNILALTDTKNPLKNHSIIDIVRDDLTEAGCFYGGKIYQNGDEKYCQFEGDRNCPICLEELAEECIILSCGHPLHDDCLKELSRDSTYCPLCNSKLWGQSFELKVF</sequence>
<dbReference type="EMBL" id="FR839631">
    <property type="protein sequence ID" value="CCA40565.1"/>
    <property type="molecule type" value="Genomic_DNA"/>
</dbReference>
<dbReference type="SMART" id="SM00184">
    <property type="entry name" value="RING"/>
    <property type="match status" value="1"/>
</dbReference>
<proteinExistence type="predicted"/>
<dbReference type="HOGENOM" id="CLU_408315_0_0_1"/>
<dbReference type="Gene3D" id="3.80.10.10">
    <property type="entry name" value="Ribonuclease Inhibitor"/>
    <property type="match status" value="1"/>
</dbReference>
<keyword evidence="1" id="KW-0479">Metal-binding</keyword>
<accession>F2QYT7</accession>
<protein>
    <recommendedName>
        <fullName evidence="2">RING-type domain-containing protein</fullName>
    </recommendedName>
</protein>
<dbReference type="SUPFAM" id="SSF57850">
    <property type="entry name" value="RING/U-box"/>
    <property type="match status" value="1"/>
</dbReference>
<reference evidence="3 4" key="3">
    <citation type="journal article" date="2016" name="FEMS Yeast Res.">
        <title>Curation of the genome annotation of Pichia pastoris (Komagataella phaffii) CBS7435 from gene level to protein function.</title>
        <authorList>
            <person name="Valli M."/>
            <person name="Tatto N.E."/>
            <person name="Peymann A."/>
            <person name="Gruber C."/>
            <person name="Landes N."/>
            <person name="Ekker H."/>
            <person name="Thallinger G.G."/>
            <person name="Mattanovich D."/>
            <person name="Gasser B."/>
            <person name="Graf A.B."/>
        </authorList>
    </citation>
    <scope>GENOME REANNOTATION</scope>
    <source>
        <strain evidence="3 4">ATCC 76273 / CBS 7435 / CECT 11047 / NRRL Y-11430 / Wegner 21-1</strain>
    </source>
</reference>
<feature type="domain" description="RING-type" evidence="2">
    <location>
        <begin position="617"/>
        <end position="656"/>
    </location>
</feature>
<dbReference type="Gene3D" id="3.30.40.10">
    <property type="entry name" value="Zinc/RING finger domain, C3HC4 (zinc finger)"/>
    <property type="match status" value="1"/>
</dbReference>